<evidence type="ECO:0000313" key="4">
    <source>
        <dbReference type="Proteomes" id="UP000257109"/>
    </source>
</evidence>
<dbReference type="AlphaFoldDB" id="A0A371EEJ7"/>
<protein>
    <submittedName>
        <fullName evidence="3">TMV resistance protein N</fullName>
    </submittedName>
</protein>
<evidence type="ECO:0000256" key="1">
    <source>
        <dbReference type="ARBA" id="ARBA00023027"/>
    </source>
</evidence>
<gene>
    <name evidence="3" type="primary">N</name>
    <name evidence="3" type="ORF">CR513_56990</name>
</gene>
<keyword evidence="1" id="KW-0520">NAD</keyword>
<evidence type="ECO:0000259" key="2">
    <source>
        <dbReference type="PROSITE" id="PS50104"/>
    </source>
</evidence>
<dbReference type="PANTHER" id="PTHR32009:SF144">
    <property type="entry name" value="RESISTANCE PROTEIN (TIR-NBS-LRR CLASS), PUTATIVE-RELATED"/>
    <property type="match status" value="1"/>
</dbReference>
<reference evidence="3" key="1">
    <citation type="submission" date="2018-05" db="EMBL/GenBank/DDBJ databases">
        <title>Draft genome of Mucuna pruriens seed.</title>
        <authorList>
            <person name="Nnadi N.E."/>
            <person name="Vos R."/>
            <person name="Hasami M.H."/>
            <person name="Devisetty U.K."/>
            <person name="Aguiy J.C."/>
        </authorList>
    </citation>
    <scope>NUCLEOTIDE SEQUENCE [LARGE SCALE GENOMIC DNA]</scope>
    <source>
        <strain evidence="3">JCA_2017</strain>
    </source>
</reference>
<feature type="non-terminal residue" evidence="3">
    <location>
        <position position="140"/>
    </location>
</feature>
<organism evidence="3 4">
    <name type="scientific">Mucuna pruriens</name>
    <name type="common">Velvet bean</name>
    <name type="synonym">Dolichos pruriens</name>
    <dbReference type="NCBI Taxonomy" id="157652"/>
    <lineage>
        <taxon>Eukaryota</taxon>
        <taxon>Viridiplantae</taxon>
        <taxon>Streptophyta</taxon>
        <taxon>Embryophyta</taxon>
        <taxon>Tracheophyta</taxon>
        <taxon>Spermatophyta</taxon>
        <taxon>Magnoliopsida</taxon>
        <taxon>eudicotyledons</taxon>
        <taxon>Gunneridae</taxon>
        <taxon>Pentapetalae</taxon>
        <taxon>rosids</taxon>
        <taxon>fabids</taxon>
        <taxon>Fabales</taxon>
        <taxon>Fabaceae</taxon>
        <taxon>Papilionoideae</taxon>
        <taxon>50 kb inversion clade</taxon>
        <taxon>NPAAA clade</taxon>
        <taxon>indigoferoid/millettioid clade</taxon>
        <taxon>Phaseoleae</taxon>
        <taxon>Mucuna</taxon>
    </lineage>
</organism>
<comment type="caution">
    <text evidence="3">The sequence shown here is derived from an EMBL/GenBank/DDBJ whole genome shotgun (WGS) entry which is preliminary data.</text>
</comment>
<feature type="non-terminal residue" evidence="3">
    <location>
        <position position="1"/>
    </location>
</feature>
<evidence type="ECO:0000313" key="3">
    <source>
        <dbReference type="EMBL" id="RDX64457.1"/>
    </source>
</evidence>
<sequence length="140" mass="16145">MAMQPCSSSFSYRFSYDVFLSFRGKDTRYGFTGNLYKALLDRGIRTFIDHKELQKGDLITSALEKAIQESRIFIIVLSQNYASSSFCLNELAYILNFTNQKDPSDVRYHTGSFREALAGHENKFKANLDKLETWKMALNQ</sequence>
<dbReference type="InterPro" id="IPR035897">
    <property type="entry name" value="Toll_tir_struct_dom_sf"/>
</dbReference>
<dbReference type="PROSITE" id="PS50104">
    <property type="entry name" value="TIR"/>
    <property type="match status" value="1"/>
</dbReference>
<dbReference type="Proteomes" id="UP000257109">
    <property type="component" value="Unassembled WGS sequence"/>
</dbReference>
<accession>A0A371EEJ7</accession>
<dbReference type="PANTHER" id="PTHR32009">
    <property type="entry name" value="TMV RESISTANCE PROTEIN N-LIKE"/>
    <property type="match status" value="1"/>
</dbReference>
<dbReference type="GO" id="GO:0007165">
    <property type="term" value="P:signal transduction"/>
    <property type="evidence" value="ECO:0007669"/>
    <property type="project" value="InterPro"/>
</dbReference>
<dbReference type="OrthoDB" id="1905256at2759"/>
<dbReference type="Pfam" id="PF01582">
    <property type="entry name" value="TIR"/>
    <property type="match status" value="1"/>
</dbReference>
<dbReference type="Gene3D" id="3.40.50.10140">
    <property type="entry name" value="Toll/interleukin-1 receptor homology (TIR) domain"/>
    <property type="match status" value="1"/>
</dbReference>
<dbReference type="SMART" id="SM00255">
    <property type="entry name" value="TIR"/>
    <property type="match status" value="1"/>
</dbReference>
<dbReference type="InterPro" id="IPR000157">
    <property type="entry name" value="TIR_dom"/>
</dbReference>
<proteinExistence type="predicted"/>
<dbReference type="SUPFAM" id="SSF52200">
    <property type="entry name" value="Toll/Interleukin receptor TIR domain"/>
    <property type="match status" value="1"/>
</dbReference>
<keyword evidence="4" id="KW-1185">Reference proteome</keyword>
<dbReference type="EMBL" id="QJKJ01014370">
    <property type="protein sequence ID" value="RDX64457.1"/>
    <property type="molecule type" value="Genomic_DNA"/>
</dbReference>
<feature type="domain" description="TIR" evidence="2">
    <location>
        <begin position="14"/>
        <end position="140"/>
    </location>
</feature>
<name>A0A371EEJ7_MUCPR</name>